<evidence type="ECO:0000313" key="2">
    <source>
        <dbReference type="EMBL" id="KZP19423.1"/>
    </source>
</evidence>
<dbReference type="SUPFAM" id="SSF48264">
    <property type="entry name" value="Cytochrome P450"/>
    <property type="match status" value="1"/>
</dbReference>
<keyword evidence="3" id="KW-1185">Reference proteome</keyword>
<dbReference type="AlphaFoldDB" id="A0A166I0B6"/>
<evidence type="ECO:0000256" key="1">
    <source>
        <dbReference type="SAM" id="Phobius"/>
    </source>
</evidence>
<feature type="transmembrane region" description="Helical" evidence="1">
    <location>
        <begin position="6"/>
        <end position="29"/>
    </location>
</feature>
<dbReference type="Proteomes" id="UP000076532">
    <property type="component" value="Unassembled WGS sequence"/>
</dbReference>
<dbReference type="GO" id="GO:0016705">
    <property type="term" value="F:oxidoreductase activity, acting on paired donors, with incorporation or reduction of molecular oxygen"/>
    <property type="evidence" value="ECO:0007669"/>
    <property type="project" value="InterPro"/>
</dbReference>
<dbReference type="GO" id="GO:0005506">
    <property type="term" value="F:iron ion binding"/>
    <property type="evidence" value="ECO:0007669"/>
    <property type="project" value="InterPro"/>
</dbReference>
<keyword evidence="1" id="KW-1133">Transmembrane helix</keyword>
<keyword evidence="1" id="KW-0472">Membrane</keyword>
<sequence length="122" mass="13699">MLQFQIPSFAISSNVALFALCAIVCYILLRAIFQLFISPLSGIPGLWYAAVSDFWLIAHLARLQQFKTVEEAFEAYGPIMRVGPNKIVFKDASSAKSVYSVQKFDKTAIYKSLKTNNNDIVR</sequence>
<reference evidence="2 3" key="1">
    <citation type="journal article" date="2016" name="Mol. Biol. Evol.">
        <title>Comparative Genomics of Early-Diverging Mushroom-Forming Fungi Provides Insights into the Origins of Lignocellulose Decay Capabilities.</title>
        <authorList>
            <person name="Nagy L.G."/>
            <person name="Riley R."/>
            <person name="Tritt A."/>
            <person name="Adam C."/>
            <person name="Daum C."/>
            <person name="Floudas D."/>
            <person name="Sun H."/>
            <person name="Yadav J.S."/>
            <person name="Pangilinan J."/>
            <person name="Larsson K.H."/>
            <person name="Matsuura K."/>
            <person name="Barry K."/>
            <person name="Labutti K."/>
            <person name="Kuo R."/>
            <person name="Ohm R.A."/>
            <person name="Bhattacharya S.S."/>
            <person name="Shirouzu T."/>
            <person name="Yoshinaga Y."/>
            <person name="Martin F.M."/>
            <person name="Grigoriev I.V."/>
            <person name="Hibbett D.S."/>
        </authorList>
    </citation>
    <scope>NUCLEOTIDE SEQUENCE [LARGE SCALE GENOMIC DNA]</scope>
    <source>
        <strain evidence="2 3">CBS 109695</strain>
    </source>
</reference>
<proteinExistence type="predicted"/>
<dbReference type="STRING" id="436010.A0A166I0B6"/>
<evidence type="ECO:0000313" key="3">
    <source>
        <dbReference type="Proteomes" id="UP000076532"/>
    </source>
</evidence>
<name>A0A166I0B6_9AGAM</name>
<protein>
    <recommendedName>
        <fullName evidence="4">Cytochrome P450</fullName>
    </recommendedName>
</protein>
<keyword evidence="1" id="KW-0812">Transmembrane</keyword>
<evidence type="ECO:0008006" key="4">
    <source>
        <dbReference type="Google" id="ProtNLM"/>
    </source>
</evidence>
<accession>A0A166I0B6</accession>
<dbReference type="GO" id="GO:0020037">
    <property type="term" value="F:heme binding"/>
    <property type="evidence" value="ECO:0007669"/>
    <property type="project" value="InterPro"/>
</dbReference>
<dbReference type="OrthoDB" id="3945418at2759"/>
<dbReference type="InterPro" id="IPR036396">
    <property type="entry name" value="Cyt_P450_sf"/>
</dbReference>
<dbReference type="EMBL" id="KV417564">
    <property type="protein sequence ID" value="KZP19423.1"/>
    <property type="molecule type" value="Genomic_DNA"/>
</dbReference>
<gene>
    <name evidence="2" type="ORF">FIBSPDRAFT_1025318</name>
</gene>
<organism evidence="2 3">
    <name type="scientific">Athelia psychrophila</name>
    <dbReference type="NCBI Taxonomy" id="1759441"/>
    <lineage>
        <taxon>Eukaryota</taxon>
        <taxon>Fungi</taxon>
        <taxon>Dikarya</taxon>
        <taxon>Basidiomycota</taxon>
        <taxon>Agaricomycotina</taxon>
        <taxon>Agaricomycetes</taxon>
        <taxon>Agaricomycetidae</taxon>
        <taxon>Atheliales</taxon>
        <taxon>Atheliaceae</taxon>
        <taxon>Athelia</taxon>
    </lineage>
</organism>
<dbReference type="GO" id="GO:0004497">
    <property type="term" value="F:monooxygenase activity"/>
    <property type="evidence" value="ECO:0007669"/>
    <property type="project" value="InterPro"/>
</dbReference>